<dbReference type="Gene3D" id="2.60.120.10">
    <property type="entry name" value="Jelly Rolls"/>
    <property type="match status" value="1"/>
</dbReference>
<evidence type="ECO:0000313" key="3">
    <source>
        <dbReference type="Proteomes" id="UP001565368"/>
    </source>
</evidence>
<feature type="domain" description="Cupin type-2" evidence="1">
    <location>
        <begin position="53"/>
        <end position="107"/>
    </location>
</feature>
<sequence>MAVKPPNPFVTAAAIAAAQRDVVHPMNPDAIRHTACISDMAGMQATGMGVHKVDLAPGVESTVLHAHAGESEWVYVLSGAATLVLAFAGEVEERAVAPGDFIGLPAGPMGTTYAHLLRAGPHGVSYLLGGDRRALDVISYPAHQGEGERTLVIAGGEEVCLAPV</sequence>
<dbReference type="Pfam" id="PF07883">
    <property type="entry name" value="Cupin_2"/>
    <property type="match status" value="1"/>
</dbReference>
<organism evidence="2 3">
    <name type="scientific">Vanrija albida</name>
    <dbReference type="NCBI Taxonomy" id="181172"/>
    <lineage>
        <taxon>Eukaryota</taxon>
        <taxon>Fungi</taxon>
        <taxon>Dikarya</taxon>
        <taxon>Basidiomycota</taxon>
        <taxon>Agaricomycotina</taxon>
        <taxon>Tremellomycetes</taxon>
        <taxon>Trichosporonales</taxon>
        <taxon>Trichosporonaceae</taxon>
        <taxon>Vanrija</taxon>
    </lineage>
</organism>
<proteinExistence type="predicted"/>
<comment type="caution">
    <text evidence="2">The sequence shown here is derived from an EMBL/GenBank/DDBJ whole genome shotgun (WGS) entry which is preliminary data.</text>
</comment>
<dbReference type="InterPro" id="IPR011051">
    <property type="entry name" value="RmlC_Cupin_sf"/>
</dbReference>
<name>A0ABR3Q0R9_9TREE</name>
<dbReference type="RefSeq" id="XP_069207996.1">
    <property type="nucleotide sequence ID" value="XM_069353354.1"/>
</dbReference>
<dbReference type="EMBL" id="JBBXJM010000004">
    <property type="protein sequence ID" value="KAL1408052.1"/>
    <property type="molecule type" value="Genomic_DNA"/>
</dbReference>
<gene>
    <name evidence="2" type="ORF">Q8F55_004849</name>
</gene>
<protein>
    <recommendedName>
        <fullName evidence="1">Cupin type-2 domain-containing protein</fullName>
    </recommendedName>
</protein>
<dbReference type="Proteomes" id="UP001565368">
    <property type="component" value="Unassembled WGS sequence"/>
</dbReference>
<evidence type="ECO:0000259" key="1">
    <source>
        <dbReference type="Pfam" id="PF07883"/>
    </source>
</evidence>
<keyword evidence="3" id="KW-1185">Reference proteome</keyword>
<dbReference type="GeneID" id="95985892"/>
<dbReference type="InterPro" id="IPR014710">
    <property type="entry name" value="RmlC-like_jellyroll"/>
</dbReference>
<dbReference type="InterPro" id="IPR013096">
    <property type="entry name" value="Cupin_2"/>
</dbReference>
<evidence type="ECO:0000313" key="2">
    <source>
        <dbReference type="EMBL" id="KAL1408052.1"/>
    </source>
</evidence>
<accession>A0ABR3Q0R9</accession>
<dbReference type="SUPFAM" id="SSF51182">
    <property type="entry name" value="RmlC-like cupins"/>
    <property type="match status" value="1"/>
</dbReference>
<reference evidence="2 3" key="1">
    <citation type="submission" date="2023-08" db="EMBL/GenBank/DDBJ databases">
        <title>Annotated Genome Sequence of Vanrija albida AlHP1.</title>
        <authorList>
            <person name="Herzog R."/>
        </authorList>
    </citation>
    <scope>NUCLEOTIDE SEQUENCE [LARGE SCALE GENOMIC DNA]</scope>
    <source>
        <strain evidence="2 3">AlHP1</strain>
    </source>
</reference>